<reference evidence="2 3" key="1">
    <citation type="submission" date="2023-11" db="EMBL/GenBank/DDBJ databases">
        <title>Halocaridina rubra genome assembly.</title>
        <authorList>
            <person name="Smith C."/>
        </authorList>
    </citation>
    <scope>NUCLEOTIDE SEQUENCE [LARGE SCALE GENOMIC DNA]</scope>
    <source>
        <strain evidence="2">EP-1</strain>
        <tissue evidence="2">Whole</tissue>
    </source>
</reference>
<feature type="region of interest" description="Disordered" evidence="1">
    <location>
        <begin position="1114"/>
        <end position="1139"/>
    </location>
</feature>
<feature type="compositionally biased region" description="Polar residues" evidence="1">
    <location>
        <begin position="7499"/>
        <end position="7516"/>
    </location>
</feature>
<sequence length="7617" mass="847232">FMSILRRRVVRRVVHVGDEDVVLKGNESIGFSTRARKAFQRMRTISNESLDEESSISKTDKEDLSSKDNSEIKIKEMEKFSVANSGGLKGSLDKNEKLAEKNKDENPAVFAAKTENENESKAGVETKVLTSKVIVPKAVTGGETKQPSPDCISAKIETGDDMKELSITCIEGKFNIVKVPQYELKDLFISRSCHQMNDTVCLPEPEQEEKYYTSDCEVPFQSTTSQLTPAEADNKASLGDEEEPAKGEEKLNFSEKLSGKDSKKARKHKKKKVSKGVTANSCRHFDQCCSNIMSMCDFIIKHSPKKDALKTLEVASHIMNYTFSDVSESSYSVASASNSIELSGEPLAIDDAEDDGMVLESVIDEQGNVLSLSLGSGEQDEIDGDNTNNSDTFESEEEVVPSVTSKSDANAKYAVNDQNANEYKINDQSSFIIPVVTVAENSVDSVEGKDMENGSEADLATLDVNDNIDYLQTIDEETEPSSFGDDECWAAEMKGSETALESSDDDIENRLDNIDTNVHGETDIKTDIIKDTLDKFDCNTFQTVKSRQLNTDSRDLDQNENNSLSIDPSHLTQEESITIEDTIPEYEICSTEFTQKMDCEPSYVSSAVDQNEQDLYLSHINLTNNLLSNAEPTTNSDNQLLVSNENLSSTLEMTDTFETSERDKLANTYDTLMGSFNMTIEKNGAVNMLQESPKTCRDVHDVSEEPVEPDNLTSQECIVIDDKPSIIESKVSVLPSELLDEDVRLKITHASAGGTEKVVLKNDFVREDTSTTCLDITLQFENNANDSEVPSLDSSVYYNMGSTSVASKSVLESKTLHMSLDSKKQEEETNNAQSSEAAKTSNTNVEYNILTHSVESICNDNSRISYAPLDSICNNQNIKVVEGTSDISFNHADGNGKSIIQKSIYEDDACSEIIEPVEKDGSEKYLLNDAYTYECSLTSILKEAYSSQNAGGVTETRTEVQPTSGELEKFSPVLDSDQLNTRDGKLKTDSPFHNIPTPGILTCSDNTTSLISLDAAPAISSHGEENADIAIPYALTNDELQEQNCIKEPCDSHVRDIANKQIHSGGSQESEWHSVSNVTSLFECKSIQEISRMQRKLPDEVEGSKSQVINETAQEQITSEKISTSEKYTSYTEPEEELKDVQNTGVTSFDKYTVQDTSTKPPHSVVKSIVDDFTKMSCVEKTPEKKVYCAPVIQPDMALLNQYRLHEGIEGDKIQEKKHKSSSPTLQSIRDRPVSPIRTNRLSYTTYVKPSMIVLDAEKRVSRLRSIFESSQKPPVRTHSRKSSRYIVQGDVVHHDSEDSNRDVHGDDDSQKDIASTSFENIGKNGTSSLTDKSSVEDSDEIISYQTVVAESSNHVTLGFNANTVAHRQLEADEKKMELVEDSSPDLMGNKVVEISHESTIEDSDGYNREKEKSGIISETKSKSSEELRGDRGTLVGLVETASENIKGESKEEMSCISPSKTSYEGSEGSSIEKKSRKLLSTLESMERGILQMQSRVDRSGDLCKISKHATSEDPTSDECRSQCDEIPYENDKENDNEYGLEKRGRKLVSTLENMEKGILEMQLSVQRLNEHYPVVSECTSEEAFIVEQAHTDAKLSRDSQLECPATTDKIDAFASSITCTSSTYLETSTDTINKSTKRLCDNLNEEVLNENTKEGIPVSYIAESSVQKEEAVDSLRTNKAFEEFLGSEFITESGNEDANASGRTQHEIKTSVSLELCMDVQQHSVFTHSALTENSPTIKDTTNPLVEEIFHNIIETTVKAEDDIQKEVSSSSNNLIMNDKVPLEVLHDTDTNIRLASEKELLYSGAWATEELNLQNNSIDNIGSEKLLIISVDNLGNAGKDKSQNITDNLGNAGVEESIIVANDNPENSEDIIIHDDSLADHREKESLFANAYSAIGGEEETVIIKDHNLGKADEEESLVDEDGNHGTAWEEESLIIKNYSLGCAKGDNSLSILDANIANAGKAESFIRTNENIENAEKLIITSDNNDYAEEEESLIDTDNYVNSCERPFLIMMNDNLGNSGQDESIINRDDNQGSAEDNDLLIITHDRLQNAGEEESQFIPHGNLGSVAEVDSLITDEKEDGSFDVGKIVCGNDGNIHFHSESRVISKKDGMRPKPAEEDLSERLFSCTGNELSSLISQQKSEPVVRLESVTTPNIVPILDSDEATAFRNACNLVKPLEEAASDPNLSAFEEINTQVVINKEVSSVDSSPTVTTLERCEATMAFDKIVVTEYVPASHSLEAESASYYLEAEPASQSLVAEPASHSQDVDPASHSQEAEPALHSVEDDSASDSLEAEPALHSLEAEPDSYSLEAEPALHTLEAKPASHSLDAKPALPPLEAEPASYSLEDESVSQSPEAEPALHFLEADPASHSLEAEPALHSQKGDPTSLKAEPASHFQEPEPAFDVIETDSIIFGENITNDELKHDLISHTQIKEETESSGIGSKIIDKKVLSASGVLEDVDGQKDHYHSQTDSDILLNTNQNVLISLRDFPRKIDISSCISAAESEESLVLTEAERELLTMLKSKINLSEAEKVSLKQLEVSKEGINKWLRSQDEITCDNAITELAQFSDNAVQYTIAVPDNALQGTENISDDADQSNEDINDGRIFSDVNTVKDVMCSKTNTPEVAVHITSNQHHNEVLGNFDDDDVSDADKKTTVMSQSCLLNINSVGSKTMLAINNSLDDLYNQPDIDSTPVKSGMNELNLYTSSDDCTEHSFGEIDKNKIIIEDHESFLKNIAEHMEEPSFDVDVSLDFMPLEKEELDKCRKSDIEDLLQIIEDEQKGVKDGDDAEQTDSGMNPSGNESSPCQENETWEDTNTVSKELDIINNEEKCIDKDVEEVQGISEKTENEDNFYLQLELNKGSSNVTVADEDDQSPSSSIQTSTYFSVPYENDADFVSFSQGTSSAPTSLLPELDFDEEKGVPNSQAISSGEGKVDAEIEEHRASPWALFTKIADFVRSRSASPLEQLNDESLEPALSSSDEEKTTLESALPNKSDLEKELDEDEVEKSVKVSGNDQQLNIPFVGGTIPLRNAIPPSSLLLGHISRPMTPTDISPFKEPYRPKVYEALSSPTHKEALESPVQQSTPKLSVYTLTVEDVTPEFEDASEFLTNENIMLKNQDAHELHGNPECTLPKDFLKDDQEKMGAGLDNTEIVFTGIILQDDLKLHSKKKYSSDEFSSRCRVIEESNRISIREVSKENDDVASLVTGSGLDYSALEVNSGDNITESESVDVTKTASLSSENILRYMENENTSDLNITKFNPDILKHDSSNIANVEMESATYYSENAQASCKNDNADDICSISNEEPRDICTTESIAGALVKSHMTDKDAELIDDSKDFDNKDVPNKESSGQRVTEGDNMLSHCEIFKSKQIYQEEEREGIQLSKDDDEISESNSLSQNDIESINKVVRDVICGKQNITSSEILCRVTTSPEHPQVILSSPVTHDLAAQESSCESDSDDDMRVGPIKGCSRPLEIPLSPSPNKSLTTDSDSQSESDVTTDEDEIEIPGSIPRAKFTRPAHSHSSKLHTIPELSEDENEEVLPARPPRLRKLSVGRRRLSDGRGPDSPRIQSYRPGLPSPKCMKNAPKYPVKGEHAYEISSMKIAEEGDDNVFGAEERSVGKDKSSVPLDSQSSSSDTDEYDSEPKVTYGRCYLVGTFKRPPTIDINEEKDRKIPQTTEEGYNRSCTSNTSDNIEYSLGTTAVEEDRKIPQTTEGGHTKIWLCDTADITEYSSGTTAPTTIENIAVDVMAKTTETKVTSEIGDSVSSEQCSSILFTKSSGSSVQFLDDSSEKSSFYPPMEKLILPTHSTYFDEKSPEFLQKKEWHTEGEQPVSLESTDVIVPLSPSLPKFVITPLGERSVLTQHAFAPPMERLFIPNIEITAKEADMKDQAHLFEISESVQNEGDRHLQNNDCIRDSDNQSQDIAAVTKTGDVQNIQEEDVPSEDKSNQQKPTIMISAIQKEVFLSEDASNQQELTAKTSYIQKNEFFCKDGSNPNEPICKISSIGEEKVLSKDPICQEEPSSNINDLQEKKFLTEGKSDQRNQQKNTTNINDIQKYELLSQDASNQQNRSAKISSAQMEAFLPEDVCNQQKQIETCTKTNMDFLEKGQIKSINNSPSTVVCQKQSYKCELIDGNEDVELLVEVTENEISPSKALNENLDRHNTSFEVGLVQDPEFLTDCQNNDGTSIDEVGFDNSAPEGAPENQNGITERVYDGHHVKIIEDTIDNDSTVSLSGDHLAFFQSGGLQRLASSFAVVETGEDQVVEGEVNDTFNVTATSDPFSSQKDSDLYALDFPCNSSCKAVDIDVSYSISNTSQASEDGERSHTMSGSDETSLDWKEKEEKLERPDFLDRASVFPQPLCKELIGVIYEDPYPKNTEFLIEKNDVISPILDDESSCNSLREDMAANFIKSSCDRYEYPDQEMSFGNPGNEVEYKCQNQGLPSKSASETCKIVTECLYGKPVSENSVTVLDSSCEKVDTGIKFSCKKQSTSLQSVFENSNTALISDCENSGITLQATNENPEIKLKVAHTAPDMESEVECEKSEFLSESISSMNSESSSVRKDEMELSSHSISEEDETKCTSFQNIKYETSKLQTQFSENKPNMNLSQGFLMELECNLNTATDDINIICSTPTDDLASGKQSVSMEFQTITNNEMLGNSVYKQFLFNASNEASSPDVLLEELVLVGNENEKTHVDEGYSASSSNQESAKPTVDLLDGDIEFSLTDIPVQQNNTLNISDPVHTGELLTENEPITLDLVCLEENEPCSSQNEISKVYNLLDDDITCQPSPIILIPDLELVDCFDNCEKIKDGTMEETCCLQDLLSGDLTCDFVHAETLISYSDDHKSEENFLRTGDIFSPEIERNVITDKEIFVDSSDDLMSSFIKHPDSETCEVFVDTYDLKRSKEEREYVSRSIEALGSQNLVCSRSQQSRGVNTEIDPDLTVIVTKQNEEEKGNFSHIEKIDVTQDYKSQCTLQKENGSKCPFQVNSESRTETYTISGDQNFDNACFITYIDSTPLTSSIKDSGVFEADLKLQSFLSDCNYSQALSQDSDLIAEGDKKTWKDIETYINDGESKKLKSDSDQKSSDSESCSLMVTAMEVEPEQDDSQCLNDSLQDKDNTLSEISSTVFESLKDIYPPLDSALSLKVSALEGTPDFFSESCESFDQARYGGNVSWPDDAPTITTRYILDNKKNLSSESFEQANIILGEFQQMLDQEGSITSSISEPENDMNDDEVANENAPLGFIVQSVNQQTSVVNENSPKADARYEDSQKHVSAISSTEIVSSQKQCWNSLIAGSGARKHSCSLDSTDILSKPRGPEENNGDTYYDVDLESNLSHGAEVHDSTKPDKPFVGLVSRMKKTWTSWFSNAPNDILEQTGDKDANDMPESDTEQSIIQIGDDVWQTLHNPTDTKPERVLKSKVRAQKKKEKAAKQEGSYVRYEFSGCEEAQDLYVPKGAVSDEKMRWEVSLAESNSQSDYHLWKKAKSANGVSRPPKKQDCSQSENNNDGEDDAREEDIVTVLHKPSEMSVNDTRMENKEERASSNIKEAEGTNESITYSSAMEEGNKDKLMNSKKEEKDTVSAYHRTEEDDGYISSSFKSDVKTLKKYSLSCQEAENMNKICTPGSCTEIHMIKNITSSDTRLHSNEERVASVEDDSQNLKENIASGETGVEINTQESIIMANIAESGENIDRSQVVTKAQNETMVCKVKCEAKELMDDKIEAEDDTVPCIERRYPSIKNIESGIVHHRKHLWEVPFSNEEEGEKHREHVEGCESLKEDDEEAVDVQSPRPKPLTNYQLSVKIKSGSVLHTKLKWEQKQEEAIQSPERVEQILTPGKLEGHECSSESLANLERNPSLKNIEKGFVQTRKSQWEGNLPIMEEQELDDVHEGKEKILEAASPDVSYKETSETKCSELPSVSKPVEGYQLSVKIKSGTVLDAKLLWELKEIKTKGIDEEDISVLEKNKTILKSGATSVQENVSHTITSHKYNANNEAFDTEKKEESRNFPSEAFDISKLGEESSIEVIRSSDQLSEHVIELGLVQSKKEMWKNFSKNEKEILPVERDPLPANKKMLHPENNAENCHENVSILGESLSLSCKYGKTNATEDVWTHEKITNTSEQIENLIQGINNTDFPDDYLKFDKGIVKAGTELWEKKAATLEYDKFSTIGDKTFCEQVVTEIRNNRHEDITCNKVDSVSLVTDEKPRAVSSTNNLSIRIKPGTVVDAKLRWETQEATDPCPKEPADKADQIIKEINKVAEEERDMLKDTSMDTSICEEPTASLIYADHLNISPVKPAARKCVKKSLKRWAVVEFDDEYTLCNKNLDAHPRDGLEESPLHDHSSLGHSQWFEPEHTELSEPVSAVHLETGAVDGTEYMECHKNSDAELYLKSTDSVLQPATCTMSKVADLKDNNSVHICKNYDLLNDLDFYNMSKYVAKDQDGSTFSETESFPRIKYENVGEYTVSDSSQRHNYNSTLKIWEDKIIPVNLSEWKLQKKLVLSEQNADLGSKIKPKKSVNFQPNKSFQLATEKKGSTMENSSRIPSIEIVAGSVARSCNLWENVETVTSRSNLETKYVLDTNEDTTEGKEICKINKEFTSPISKNIDDINCLAVKPHMDTRADAYSKLSTVKISLNNKSTEQFSDMSVPFPAKNLDRHVDIKKKAFYEAMLSAETLSSIASGNHSMDSFYSKADGLRTVEINMNTSDMEAKSCSVSCIHQEDDGIENINNSVEDLHEQVTNDLEAITLKGQVNDISSNDLSTEENKFDDLITADNHVKGMVELKKEYWNEKIKNDNNKNLYPQKPLLQATVDNHTDISNHCEGLEDISVVSETSNCTSGSIPPALPSTTPPDMKSEKYMLDVIPSDALQPANSLSPDCLPGTPEFKLPVSDTLENTNILMNNASKDDKLDHDDVEGKKDDVMTETKMKKSMVLQKTDFWNKKITKEVAAAALEKSTLQKSYLVCKTQDEKMHRAGDVYESPDTLHIVTNDMPPVLPENVDKTLTEEGILKGLVSHIKGLWDTMLVGEAEECAEENRLRIQNHKSEHSSLMHDDANTKENDIKDKDSICTVAPKLLSDPNVEKKCEAILKSNVEEDKTNIYCSDHPVSLVAQKKGYWDDFIAKKEQGLPRGHKKDSKKIHNQKHSKVKGKLTDEETVSSQNLTGTCINAYGDVETRTTCGRKLSIIIKRGTVRATHQLFENKTEDDYKTWKKGRTINVQKRGIIRHPNNSPANRRVEKVHVTRYLKKSSKTKTSRDTVSSFTPSSKDHCESSTSEDEQPARLKRKTSFKIQKGTVQHYKTQWEKTSDSTGFWTWKRQHSKNIRPIILSPVHIRSSTKCERKKCTRITSTQFDNHLSPQRIPVIPMENHIMGAFEGRSFWEKERYRTPTPPLSTPERPLTPEEADEYLQGFKGKVALARKRFDSLGSAISTGSIGSLENLDTTIDSESATIEPVYSKSVQETYINEYYAKALMGKVSKHKSMWERKCIANQQKAGRLFKRDHQQKTSPLENKNSTSPQGTLTQNVATKEKLDDIKVSVNKTERKCLVYILHNTIDGDLVFETVNDQYINDLKADRGTTPEVALSYSNVKSIKEKMFVPHARVEQRPKPAIRKKKAGVRGAQTM</sequence>
<proteinExistence type="predicted"/>
<feature type="region of interest" description="Disordered" evidence="1">
    <location>
        <begin position="2966"/>
        <end position="3007"/>
    </location>
</feature>
<feature type="compositionally biased region" description="Basic residues" evidence="1">
    <location>
        <begin position="3517"/>
        <end position="3528"/>
    </location>
</feature>
<feature type="compositionally biased region" description="Polar residues" evidence="1">
    <location>
        <begin position="830"/>
        <end position="840"/>
    </location>
</feature>
<feature type="region of interest" description="Disordered" evidence="1">
    <location>
        <begin position="2869"/>
        <end position="2889"/>
    </location>
</feature>
<feature type="region of interest" description="Disordered" evidence="1">
    <location>
        <begin position="223"/>
        <end position="272"/>
    </location>
</feature>
<comment type="caution">
    <text evidence="2">The sequence shown here is derived from an EMBL/GenBank/DDBJ whole genome shotgun (WGS) entry which is preliminary data.</text>
</comment>
<feature type="compositionally biased region" description="Polar residues" evidence="1">
    <location>
        <begin position="2796"/>
        <end position="2819"/>
    </location>
</feature>
<feature type="compositionally biased region" description="Basic and acidic residues" evidence="1">
    <location>
        <begin position="58"/>
        <end position="69"/>
    </location>
</feature>
<accession>A0AAN8WLB8</accession>
<feature type="region of interest" description="Disordered" evidence="1">
    <location>
        <begin position="2782"/>
        <end position="2819"/>
    </location>
</feature>
<feature type="compositionally biased region" description="Basic and acidic residues" evidence="1">
    <location>
        <begin position="3336"/>
        <end position="3349"/>
    </location>
</feature>
<feature type="compositionally biased region" description="Polar residues" evidence="1">
    <location>
        <begin position="3483"/>
        <end position="3493"/>
    </location>
</feature>
<feature type="region of interest" description="Disordered" evidence="1">
    <location>
        <begin position="2377"/>
        <end position="2396"/>
    </location>
</feature>
<evidence type="ECO:0000313" key="3">
    <source>
        <dbReference type="Proteomes" id="UP001381693"/>
    </source>
</evidence>
<feature type="compositionally biased region" description="Acidic residues" evidence="1">
    <location>
        <begin position="3494"/>
        <end position="3508"/>
    </location>
</feature>
<feature type="region of interest" description="Disordered" evidence="1">
    <location>
        <begin position="2920"/>
        <end position="2941"/>
    </location>
</feature>
<feature type="region of interest" description="Disordered" evidence="1">
    <location>
        <begin position="1294"/>
        <end position="1313"/>
    </location>
</feature>
<feature type="region of interest" description="Disordered" evidence="1">
    <location>
        <begin position="7491"/>
        <end position="7516"/>
    </location>
</feature>
<gene>
    <name evidence="2" type="ORF">SK128_025020</name>
</gene>
<feature type="region of interest" description="Disordered" evidence="1">
    <location>
        <begin position="1318"/>
        <end position="1337"/>
    </location>
</feature>
<feature type="compositionally biased region" description="Basic and acidic residues" evidence="1">
    <location>
        <begin position="244"/>
        <end position="262"/>
    </location>
</feature>
<feature type="region of interest" description="Disordered" evidence="1">
    <location>
        <begin position="1447"/>
        <end position="1474"/>
    </location>
</feature>
<feature type="region of interest" description="Disordered" evidence="1">
    <location>
        <begin position="3933"/>
        <end position="3953"/>
    </location>
</feature>
<feature type="compositionally biased region" description="Polar residues" evidence="1">
    <location>
        <begin position="2878"/>
        <end position="2889"/>
    </location>
</feature>
<feature type="region of interest" description="Disordered" evidence="1">
    <location>
        <begin position="4315"/>
        <end position="4339"/>
    </location>
</feature>
<feature type="compositionally biased region" description="Basic residues" evidence="1">
    <location>
        <begin position="3549"/>
        <end position="3559"/>
    </location>
</feature>
<feature type="compositionally biased region" description="Polar residues" evidence="1">
    <location>
        <begin position="1318"/>
        <end position="1333"/>
    </location>
</feature>
<feature type="region of interest" description="Disordered" evidence="1">
    <location>
        <begin position="2259"/>
        <end position="2296"/>
    </location>
</feature>
<feature type="compositionally biased region" description="Basic residues" evidence="1">
    <location>
        <begin position="7125"/>
        <end position="7144"/>
    </location>
</feature>
<feature type="region of interest" description="Disordered" evidence="1">
    <location>
        <begin position="4554"/>
        <end position="4577"/>
    </location>
</feature>
<feature type="region of interest" description="Disordered" evidence="1">
    <location>
        <begin position="3444"/>
        <end position="3590"/>
    </location>
</feature>
<feature type="region of interest" description="Disordered" evidence="1">
    <location>
        <begin position="3336"/>
        <end position="3361"/>
    </location>
</feature>
<feature type="compositionally biased region" description="Basic and acidic residues" evidence="1">
    <location>
        <begin position="1294"/>
        <end position="1312"/>
    </location>
</feature>
<feature type="region of interest" description="Disordered" evidence="1">
    <location>
        <begin position="3619"/>
        <end position="3646"/>
    </location>
</feature>
<feature type="non-terminal residue" evidence="2">
    <location>
        <position position="7617"/>
    </location>
</feature>
<feature type="non-terminal residue" evidence="2">
    <location>
        <position position="1"/>
    </location>
</feature>
<dbReference type="EMBL" id="JAXCGZ010023513">
    <property type="protein sequence ID" value="KAK7007744.1"/>
    <property type="molecule type" value="Genomic_DNA"/>
</dbReference>
<name>A0AAN8WLB8_HALRR</name>
<feature type="region of interest" description="Disordered" evidence="1">
    <location>
        <begin position="5485"/>
        <end position="5551"/>
    </location>
</feature>
<organism evidence="2 3">
    <name type="scientific">Halocaridina rubra</name>
    <name type="common">Hawaiian red shrimp</name>
    <dbReference type="NCBI Taxonomy" id="373956"/>
    <lineage>
        <taxon>Eukaryota</taxon>
        <taxon>Metazoa</taxon>
        <taxon>Ecdysozoa</taxon>
        <taxon>Arthropoda</taxon>
        <taxon>Crustacea</taxon>
        <taxon>Multicrustacea</taxon>
        <taxon>Malacostraca</taxon>
        <taxon>Eumalacostraca</taxon>
        <taxon>Eucarida</taxon>
        <taxon>Decapoda</taxon>
        <taxon>Pleocyemata</taxon>
        <taxon>Caridea</taxon>
        <taxon>Atyoidea</taxon>
        <taxon>Atyidae</taxon>
        <taxon>Halocaridina</taxon>
    </lineage>
</organism>
<feature type="region of interest" description="Disordered" evidence="1">
    <location>
        <begin position="7241"/>
        <end position="7281"/>
    </location>
</feature>
<feature type="compositionally biased region" description="Basic and acidic residues" evidence="1">
    <location>
        <begin position="5533"/>
        <end position="5550"/>
    </location>
</feature>
<feature type="compositionally biased region" description="Polar residues" evidence="1">
    <location>
        <begin position="1114"/>
        <end position="1132"/>
    </location>
</feature>
<feature type="region of interest" description="Disordered" evidence="1">
    <location>
        <begin position="1211"/>
        <end position="1234"/>
    </location>
</feature>
<feature type="region of interest" description="Disordered" evidence="1">
    <location>
        <begin position="551"/>
        <end position="574"/>
    </location>
</feature>
<feature type="compositionally biased region" description="Basic residues" evidence="1">
    <location>
        <begin position="263"/>
        <end position="272"/>
    </location>
</feature>
<feature type="compositionally biased region" description="Polar residues" evidence="1">
    <location>
        <begin position="559"/>
        <end position="574"/>
    </location>
</feature>
<feature type="region of interest" description="Disordered" evidence="1">
    <location>
        <begin position="1399"/>
        <end position="1429"/>
    </location>
</feature>
<feature type="region of interest" description="Disordered" evidence="1">
    <location>
        <begin position="7123"/>
        <end position="7149"/>
    </location>
</feature>
<keyword evidence="3" id="KW-1185">Reference proteome</keyword>
<protein>
    <submittedName>
        <fullName evidence="2">Uncharacterized protein</fullName>
    </submittedName>
</protein>
<evidence type="ECO:0000256" key="1">
    <source>
        <dbReference type="SAM" id="MobiDB-lite"/>
    </source>
</evidence>
<feature type="compositionally biased region" description="Low complexity" evidence="1">
    <location>
        <begin position="3628"/>
        <end position="3638"/>
    </location>
</feature>
<evidence type="ECO:0000313" key="2">
    <source>
        <dbReference type="EMBL" id="KAK7007744.1"/>
    </source>
</evidence>
<feature type="region of interest" description="Disordered" evidence="1">
    <location>
        <begin position="820"/>
        <end position="840"/>
    </location>
</feature>
<feature type="region of interest" description="Disordered" evidence="1">
    <location>
        <begin position="48"/>
        <end position="69"/>
    </location>
</feature>
<dbReference type="Proteomes" id="UP001381693">
    <property type="component" value="Unassembled WGS sequence"/>
</dbReference>